<evidence type="ECO:0000259" key="1">
    <source>
        <dbReference type="Pfam" id="PF19905"/>
    </source>
</evidence>
<dbReference type="EMBL" id="CP011376">
    <property type="protein sequence ID" value="AKG07817.1"/>
    <property type="molecule type" value="Genomic_DNA"/>
</dbReference>
<dbReference type="Pfam" id="PF19905">
    <property type="entry name" value="DUF6378"/>
    <property type="match status" value="1"/>
</dbReference>
<name>A0AAC8T877_9GAMM</name>
<dbReference type="RefSeq" id="WP_046699277.1">
    <property type="nucleotide sequence ID" value="NZ_CP011376.1"/>
</dbReference>
<evidence type="ECO:0000313" key="2">
    <source>
        <dbReference type="EMBL" id="AKG07817.1"/>
    </source>
</evidence>
<organism evidence="2 3">
    <name type="scientific">Moraxella bovoculi</name>
    <dbReference type="NCBI Taxonomy" id="386891"/>
    <lineage>
        <taxon>Bacteria</taxon>
        <taxon>Pseudomonadati</taxon>
        <taxon>Pseudomonadota</taxon>
        <taxon>Gammaproteobacteria</taxon>
        <taxon>Moraxellales</taxon>
        <taxon>Moraxellaceae</taxon>
        <taxon>Moraxella</taxon>
    </lineage>
</organism>
<gene>
    <name evidence="2" type="ORF">AAX06_06220</name>
</gene>
<protein>
    <recommendedName>
        <fullName evidence="1">DUF6378 domain-containing protein</fullName>
    </recommendedName>
</protein>
<feature type="domain" description="DUF6378" evidence="1">
    <location>
        <begin position="5"/>
        <end position="77"/>
    </location>
</feature>
<sequence length="94" mass="10586">MTDVNEILNERKSQYGSFENVALYTEIVNKVLSNNKEQRTDVMNMAIYMIASKLARIASGNPSLKDNWVDIAGYAQLVIKNLEESGSDNVHESF</sequence>
<dbReference type="InterPro" id="IPR045958">
    <property type="entry name" value="DUF6378"/>
</dbReference>
<dbReference type="AlphaFoldDB" id="A0AAC8T877"/>
<reference evidence="2 3" key="1">
    <citation type="submission" date="2015-05" db="EMBL/GenBank/DDBJ databases">
        <authorList>
            <person name="Dickey A."/>
            <person name="Clawson M."/>
            <person name="Bono J."/>
            <person name="Loy J.D."/>
        </authorList>
    </citation>
    <scope>NUCLEOTIDE SEQUENCE [LARGE SCALE GENOMIC DNA]</scope>
    <source>
        <strain evidence="2 3">22581</strain>
    </source>
</reference>
<proteinExistence type="predicted"/>
<evidence type="ECO:0000313" key="3">
    <source>
        <dbReference type="Proteomes" id="UP000077465"/>
    </source>
</evidence>
<accession>A0AAC8T877</accession>
<dbReference type="Proteomes" id="UP000077465">
    <property type="component" value="Chromosome"/>
</dbReference>